<keyword evidence="4" id="KW-0804">Transcription</keyword>
<organism evidence="9 10">
    <name type="scientific">Talaromyces atroroseus</name>
    <dbReference type="NCBI Taxonomy" id="1441469"/>
    <lineage>
        <taxon>Eukaryota</taxon>
        <taxon>Fungi</taxon>
        <taxon>Dikarya</taxon>
        <taxon>Ascomycota</taxon>
        <taxon>Pezizomycotina</taxon>
        <taxon>Eurotiomycetes</taxon>
        <taxon>Eurotiomycetidae</taxon>
        <taxon>Eurotiales</taxon>
        <taxon>Trichocomaceae</taxon>
        <taxon>Talaromyces</taxon>
        <taxon>Talaromyces sect. Trachyspermi</taxon>
    </lineage>
</organism>
<dbReference type="FunFam" id="1.20.5.170:FF:000053">
    <property type="entry name" value="BZIP transcription factor AtfA"/>
    <property type="match status" value="1"/>
</dbReference>
<feature type="coiled-coil region" evidence="6">
    <location>
        <begin position="205"/>
        <end position="232"/>
    </location>
</feature>
<dbReference type="PANTHER" id="PTHR19304">
    <property type="entry name" value="CYCLIC-AMP RESPONSE ELEMENT BINDING PROTEIN"/>
    <property type="match status" value="1"/>
</dbReference>
<reference evidence="9 10" key="1">
    <citation type="submission" date="2015-06" db="EMBL/GenBank/DDBJ databases">
        <title>Talaromyces atroroseus IBT 11181 draft genome.</title>
        <authorList>
            <person name="Rasmussen K.B."/>
            <person name="Rasmussen S."/>
            <person name="Petersen B."/>
            <person name="Sicheritz-Ponten T."/>
            <person name="Mortensen U.H."/>
            <person name="Thrane U."/>
        </authorList>
    </citation>
    <scope>NUCLEOTIDE SEQUENCE [LARGE SCALE GENOMIC DNA]</scope>
    <source>
        <strain evidence="9 10">IBT 11181</strain>
    </source>
</reference>
<feature type="compositionally biased region" description="Basic and acidic residues" evidence="7">
    <location>
        <begin position="256"/>
        <end position="265"/>
    </location>
</feature>
<dbReference type="Proteomes" id="UP000214365">
    <property type="component" value="Unassembled WGS sequence"/>
</dbReference>
<dbReference type="PRINTS" id="PR00043">
    <property type="entry name" value="LEUZIPPRJUN"/>
</dbReference>
<dbReference type="InterPro" id="IPR004827">
    <property type="entry name" value="bZIP"/>
</dbReference>
<feature type="compositionally biased region" description="Polar residues" evidence="7">
    <location>
        <begin position="121"/>
        <end position="134"/>
    </location>
</feature>
<dbReference type="SMART" id="SM00338">
    <property type="entry name" value="BRLZ"/>
    <property type="match status" value="1"/>
</dbReference>
<evidence type="ECO:0000256" key="1">
    <source>
        <dbReference type="ARBA" id="ARBA00004123"/>
    </source>
</evidence>
<dbReference type="PROSITE" id="PS50217">
    <property type="entry name" value="BZIP"/>
    <property type="match status" value="1"/>
</dbReference>
<evidence type="ECO:0000313" key="9">
    <source>
        <dbReference type="EMBL" id="OKL58107.1"/>
    </source>
</evidence>
<dbReference type="GO" id="GO:0003700">
    <property type="term" value="F:DNA-binding transcription factor activity"/>
    <property type="evidence" value="ECO:0007669"/>
    <property type="project" value="InterPro"/>
</dbReference>
<dbReference type="GO" id="GO:0003677">
    <property type="term" value="F:DNA binding"/>
    <property type="evidence" value="ECO:0007669"/>
    <property type="project" value="UniProtKB-KW"/>
</dbReference>
<evidence type="ECO:0000256" key="6">
    <source>
        <dbReference type="SAM" id="Coils"/>
    </source>
</evidence>
<dbReference type="EMBL" id="LFMY01000010">
    <property type="protein sequence ID" value="OKL58107.1"/>
    <property type="molecule type" value="Genomic_DNA"/>
</dbReference>
<evidence type="ECO:0000256" key="4">
    <source>
        <dbReference type="ARBA" id="ARBA00023163"/>
    </source>
</evidence>
<feature type="region of interest" description="Disordered" evidence="7">
    <location>
        <begin position="110"/>
        <end position="176"/>
    </location>
</feature>
<proteinExistence type="predicted"/>
<dbReference type="InterPro" id="IPR046347">
    <property type="entry name" value="bZIP_sf"/>
</dbReference>
<dbReference type="CDD" id="cd14687">
    <property type="entry name" value="bZIP_ATF2"/>
    <property type="match status" value="1"/>
</dbReference>
<protein>
    <recommendedName>
        <fullName evidence="8">BZIP domain-containing protein</fullName>
    </recommendedName>
</protein>
<gene>
    <name evidence="9" type="ORF">UA08_06564</name>
</gene>
<dbReference type="Gene3D" id="1.20.5.170">
    <property type="match status" value="1"/>
</dbReference>
<dbReference type="Pfam" id="PF00170">
    <property type="entry name" value="bZIP_1"/>
    <property type="match status" value="1"/>
</dbReference>
<dbReference type="InterPro" id="IPR002112">
    <property type="entry name" value="Leuzip_Jun"/>
</dbReference>
<feature type="domain" description="BZIP" evidence="8">
    <location>
        <begin position="173"/>
        <end position="236"/>
    </location>
</feature>
<dbReference type="InterPro" id="IPR051027">
    <property type="entry name" value="bZIP_transcription_factors"/>
</dbReference>
<evidence type="ECO:0000313" key="10">
    <source>
        <dbReference type="Proteomes" id="UP000214365"/>
    </source>
</evidence>
<dbReference type="AlphaFoldDB" id="A0A225AX85"/>
<dbReference type="OrthoDB" id="295274at2759"/>
<feature type="compositionally biased region" description="Basic residues" evidence="7">
    <location>
        <begin position="143"/>
        <end position="155"/>
    </location>
</feature>
<accession>A0A225AX85</accession>
<evidence type="ECO:0000259" key="8">
    <source>
        <dbReference type="PROSITE" id="PS50217"/>
    </source>
</evidence>
<comment type="subcellular location">
    <subcellularLocation>
        <location evidence="1">Nucleus</location>
    </subcellularLocation>
</comment>
<feature type="region of interest" description="Disordered" evidence="7">
    <location>
        <begin position="255"/>
        <end position="279"/>
    </location>
</feature>
<dbReference type="STRING" id="1441469.A0A225AX85"/>
<dbReference type="GeneID" id="31006319"/>
<keyword evidence="2" id="KW-0805">Transcription regulation</keyword>
<keyword evidence="5" id="KW-0539">Nucleus</keyword>
<keyword evidence="6" id="KW-0175">Coiled coil</keyword>
<sequence>MLAEQSLYAAPAFTTADAVTSASSFESSNAISGDFMGFGLTADEEPVWNMSPLSPSFANWNPNIDTTFVPAAALDRDFKHTQVRNGQPTPPLDDQRPALSGDIMAVFENHNTWDDTPTPPSSESHSRNNSTDYNVTGGFHANPPKRRRLREHKHSIATSFSSGGDSEDQGPEQVKREKFLERNRLAASKCRQKKKEHTMMLETQFKEQSDRKTALSNEISQLRGEILTLKNEVLRHAQCGDEPIKLHLAQMVKQISHKDRNDPTKASENLPDKTSPPVQGSVSFGFEESLPIDSATTTLEHQIRRDSEASIAISGDEFDDLINC</sequence>
<evidence type="ECO:0000256" key="5">
    <source>
        <dbReference type="ARBA" id="ARBA00023242"/>
    </source>
</evidence>
<evidence type="ECO:0000256" key="3">
    <source>
        <dbReference type="ARBA" id="ARBA00023125"/>
    </source>
</evidence>
<dbReference type="GO" id="GO:0005634">
    <property type="term" value="C:nucleus"/>
    <property type="evidence" value="ECO:0007669"/>
    <property type="project" value="UniProtKB-SubCell"/>
</dbReference>
<keyword evidence="10" id="KW-1185">Reference proteome</keyword>
<dbReference type="PROSITE" id="PS00036">
    <property type="entry name" value="BZIP_BASIC"/>
    <property type="match status" value="1"/>
</dbReference>
<evidence type="ECO:0000256" key="7">
    <source>
        <dbReference type="SAM" id="MobiDB-lite"/>
    </source>
</evidence>
<dbReference type="SUPFAM" id="SSF57959">
    <property type="entry name" value="Leucine zipper domain"/>
    <property type="match status" value="1"/>
</dbReference>
<comment type="caution">
    <text evidence="9">The sequence shown here is derived from an EMBL/GenBank/DDBJ whole genome shotgun (WGS) entry which is preliminary data.</text>
</comment>
<evidence type="ECO:0000256" key="2">
    <source>
        <dbReference type="ARBA" id="ARBA00023015"/>
    </source>
</evidence>
<keyword evidence="3" id="KW-0238">DNA-binding</keyword>
<dbReference type="RefSeq" id="XP_020118228.1">
    <property type="nucleotide sequence ID" value="XM_020268855.1"/>
</dbReference>
<name>A0A225AX85_TALAT</name>